<feature type="region of interest" description="Disordered" evidence="1">
    <location>
        <begin position="50"/>
        <end position="72"/>
    </location>
</feature>
<feature type="chain" id="PRO_5001641228" evidence="2">
    <location>
        <begin position="19"/>
        <end position="72"/>
    </location>
</feature>
<reference evidence="4" key="1">
    <citation type="journal article" date="2014" name="Proc. Natl. Acad. Sci. U.S.A.">
        <title>Extensive sampling of basidiomycete genomes demonstrates inadequacy of the white-rot/brown-rot paradigm for wood decay fungi.</title>
        <authorList>
            <person name="Riley R."/>
            <person name="Salamov A.A."/>
            <person name="Brown D.W."/>
            <person name="Nagy L.G."/>
            <person name="Floudas D."/>
            <person name="Held B.W."/>
            <person name="Levasseur A."/>
            <person name="Lombard V."/>
            <person name="Morin E."/>
            <person name="Otillar R."/>
            <person name="Lindquist E.A."/>
            <person name="Sun H."/>
            <person name="LaButti K.M."/>
            <person name="Schmutz J."/>
            <person name="Jabbour D."/>
            <person name="Luo H."/>
            <person name="Baker S.E."/>
            <person name="Pisabarro A.G."/>
            <person name="Walton J.D."/>
            <person name="Blanchette R.A."/>
            <person name="Henrissat B."/>
            <person name="Martin F."/>
            <person name="Cullen D."/>
            <person name="Hibbett D.S."/>
            <person name="Grigoriev I.V."/>
        </authorList>
    </citation>
    <scope>NUCLEOTIDE SEQUENCE [LARGE SCALE GENOMIC DNA]</scope>
    <source>
        <strain evidence="4">FD-172 SS1</strain>
    </source>
</reference>
<organism evidence="3 4">
    <name type="scientific">Botryobasidium botryosum (strain FD-172 SS1)</name>
    <dbReference type="NCBI Taxonomy" id="930990"/>
    <lineage>
        <taxon>Eukaryota</taxon>
        <taxon>Fungi</taxon>
        <taxon>Dikarya</taxon>
        <taxon>Basidiomycota</taxon>
        <taxon>Agaricomycotina</taxon>
        <taxon>Agaricomycetes</taxon>
        <taxon>Cantharellales</taxon>
        <taxon>Botryobasidiaceae</taxon>
        <taxon>Botryobasidium</taxon>
    </lineage>
</organism>
<evidence type="ECO:0000256" key="1">
    <source>
        <dbReference type="SAM" id="MobiDB-lite"/>
    </source>
</evidence>
<proteinExistence type="predicted"/>
<dbReference type="InParanoid" id="A0A067MAA4"/>
<accession>A0A067MAA4</accession>
<dbReference type="EMBL" id="KL198048">
    <property type="protein sequence ID" value="KDQ12693.1"/>
    <property type="molecule type" value="Genomic_DNA"/>
</dbReference>
<feature type="signal peptide" evidence="2">
    <location>
        <begin position="1"/>
        <end position="18"/>
    </location>
</feature>
<evidence type="ECO:0000313" key="4">
    <source>
        <dbReference type="Proteomes" id="UP000027195"/>
    </source>
</evidence>
<evidence type="ECO:0000256" key="2">
    <source>
        <dbReference type="SAM" id="SignalP"/>
    </source>
</evidence>
<name>A0A067MAA4_BOTB1</name>
<keyword evidence="2" id="KW-0732">Signal</keyword>
<dbReference type="AlphaFoldDB" id="A0A067MAA4"/>
<sequence length="72" mass="8470">MLLLLIAVVLVICAVTWCFLSTCLGAPFRRMLSRFWEDSLEGSRLRETQPGRWRRQGGGQEEWEMGWRGRRN</sequence>
<evidence type="ECO:0000313" key="3">
    <source>
        <dbReference type="EMBL" id="KDQ12693.1"/>
    </source>
</evidence>
<gene>
    <name evidence="3" type="ORF">BOTBODRAFT_34148</name>
</gene>
<dbReference type="HOGENOM" id="CLU_188579_0_0_1"/>
<dbReference type="Proteomes" id="UP000027195">
    <property type="component" value="Unassembled WGS sequence"/>
</dbReference>
<protein>
    <submittedName>
        <fullName evidence="3">Uncharacterized protein</fullName>
    </submittedName>
</protein>
<keyword evidence="4" id="KW-1185">Reference proteome</keyword>